<dbReference type="PROSITE" id="PS51353">
    <property type="entry name" value="ARSC"/>
    <property type="match status" value="1"/>
</dbReference>
<dbReference type="RefSeq" id="WP_077396053.1">
    <property type="nucleotide sequence ID" value="NZ_JATM01000002.1"/>
</dbReference>
<dbReference type="Pfam" id="PF03960">
    <property type="entry name" value="ArsC"/>
    <property type="match status" value="1"/>
</dbReference>
<dbReference type="PANTHER" id="PTHR30041">
    <property type="entry name" value="ARSENATE REDUCTASE"/>
    <property type="match status" value="1"/>
</dbReference>
<evidence type="ECO:0000313" key="3">
    <source>
        <dbReference type="EMBL" id="OOL18861.1"/>
    </source>
</evidence>
<name>A0A1S8GQ76_9PROT</name>
<evidence type="ECO:0000256" key="1">
    <source>
        <dbReference type="ARBA" id="ARBA00007198"/>
    </source>
</evidence>
<dbReference type="InterPro" id="IPR006504">
    <property type="entry name" value="Tscrpt_reg_Spx/MgsR"/>
</dbReference>
<dbReference type="InterPro" id="IPR006660">
    <property type="entry name" value="Arsenate_reductase-like"/>
</dbReference>
<dbReference type="CDD" id="cd03035">
    <property type="entry name" value="ArsC_Yffb"/>
    <property type="match status" value="1"/>
</dbReference>
<gene>
    <name evidence="3" type="ORF">AL01_03730</name>
</gene>
<dbReference type="STRING" id="1539051.AL01_03730"/>
<dbReference type="SUPFAM" id="SSF52833">
    <property type="entry name" value="Thioredoxin-like"/>
    <property type="match status" value="1"/>
</dbReference>
<reference evidence="3 4" key="1">
    <citation type="journal article" date="2016" name="PLoS ONE">
        <title>Whole-Genome Sequence Analysis of Bombella intestini LMG 28161T, a Novel Acetic Acid Bacterium Isolated from the Crop of a Red-Tailed Bumble Bee, Bombus lapidarius.</title>
        <authorList>
            <person name="Li L."/>
            <person name="Illeghems K."/>
            <person name="Van Kerrebroeck S."/>
            <person name="Borremans W."/>
            <person name="Cleenwerck I."/>
            <person name="Smagghe G."/>
            <person name="De Vuyst L."/>
            <person name="Vandamme P."/>
        </authorList>
    </citation>
    <scope>NUCLEOTIDE SEQUENCE [LARGE SCALE GENOMIC DNA]</scope>
    <source>
        <strain evidence="3 4">R-52487</strain>
    </source>
</reference>
<dbReference type="Proteomes" id="UP000200980">
    <property type="component" value="Unassembled WGS sequence"/>
</dbReference>
<evidence type="ECO:0000313" key="4">
    <source>
        <dbReference type="Proteomes" id="UP000200980"/>
    </source>
</evidence>
<dbReference type="AlphaFoldDB" id="A0A1S8GQ76"/>
<organism evidence="3 4">
    <name type="scientific">Bombella intestini</name>
    <dbReference type="NCBI Taxonomy" id="1539051"/>
    <lineage>
        <taxon>Bacteria</taxon>
        <taxon>Pseudomonadati</taxon>
        <taxon>Pseudomonadota</taxon>
        <taxon>Alphaproteobacteria</taxon>
        <taxon>Acetobacterales</taxon>
        <taxon>Acetobacteraceae</taxon>
        <taxon>Bombella</taxon>
    </lineage>
</organism>
<dbReference type="InterPro" id="IPR036249">
    <property type="entry name" value="Thioredoxin-like_sf"/>
</dbReference>
<protein>
    <submittedName>
        <fullName evidence="3">ArsC family transcriptional regulator</fullName>
    </submittedName>
</protein>
<proteinExistence type="inferred from homology"/>
<dbReference type="NCBIfam" id="TIGR01617">
    <property type="entry name" value="arsC_related"/>
    <property type="match status" value="1"/>
</dbReference>
<dbReference type="EMBL" id="JATM01000002">
    <property type="protein sequence ID" value="OOL18861.1"/>
    <property type="molecule type" value="Genomic_DNA"/>
</dbReference>
<comment type="caution">
    <text evidence="3">The sequence shown here is derived from an EMBL/GenBank/DDBJ whole genome shotgun (WGS) entry which is preliminary data.</text>
</comment>
<accession>A0A1S8GQ76</accession>
<dbReference type="OrthoDB" id="9803749at2"/>
<dbReference type="PANTHER" id="PTHR30041:SF8">
    <property type="entry name" value="PROTEIN YFFB"/>
    <property type="match status" value="1"/>
</dbReference>
<sequence>MVDTVVLYGIKTCSTVKKAMNWLEERGIAFRYHDVRKDGLTASQLEGWAKIVGWEKLLNRSSLTFRRLDDAAKQDLTETRAVALMLEHPTLVRRPVLEKGETVMVGFKPEIYEELFSQKA</sequence>
<dbReference type="Gene3D" id="3.40.30.10">
    <property type="entry name" value="Glutaredoxin"/>
    <property type="match status" value="1"/>
</dbReference>
<keyword evidence="4" id="KW-1185">Reference proteome</keyword>
<comment type="similarity">
    <text evidence="1 2">Belongs to the ArsC family.</text>
</comment>
<evidence type="ECO:0000256" key="2">
    <source>
        <dbReference type="PROSITE-ProRule" id="PRU01282"/>
    </source>
</evidence>